<comment type="caution">
    <text evidence="2">The sequence shown here is derived from an EMBL/GenBank/DDBJ whole genome shotgun (WGS) entry which is preliminary data.</text>
</comment>
<organism evidence="2 3">
    <name type="scientific">Eiseniibacteriota bacterium</name>
    <dbReference type="NCBI Taxonomy" id="2212470"/>
    <lineage>
        <taxon>Bacteria</taxon>
        <taxon>Candidatus Eiseniibacteriota</taxon>
    </lineage>
</organism>
<evidence type="ECO:0000313" key="2">
    <source>
        <dbReference type="EMBL" id="MBM3318249.1"/>
    </source>
</evidence>
<evidence type="ECO:0000256" key="1">
    <source>
        <dbReference type="SAM" id="SignalP"/>
    </source>
</evidence>
<dbReference type="AlphaFoldDB" id="A0A937XCW0"/>
<dbReference type="SUPFAM" id="SSF56935">
    <property type="entry name" value="Porins"/>
    <property type="match status" value="1"/>
</dbReference>
<proteinExistence type="predicted"/>
<dbReference type="Gene3D" id="2.40.160.60">
    <property type="entry name" value="Outer membrane protein transport protein (OMPP1/FadL/TodX)"/>
    <property type="match status" value="1"/>
</dbReference>
<sequence>MGGSHRAGGATRRIRARGGCALGLLAAMLCAGPAPAESLFAREALGEWIEEYDARGETLGSTGIGLIDAHNFATINPAATAFSRKSMGHVGFGSSLRRTGDGTNEARRPSTYITGLGAHLVLPGGLGLRLTATPATDGAHAVDEPVATGWEAAGADRRRSEGSRWLLRYAGALTWSRDPDWALAAGLGFYAGSLRDEVSYAFGDPAQAAGWAPGEERTQLRFHPGTFLTAGGLVRPLAPLTLGAFVAGGARLEVTGSYSSSIGGGADRETGHVEIPPGYGAGAALRLGDRWRLSGDLVGRPWKDAEPAALARHRLGAYRNTLRWGVGVERLGSAHPRAGYGSTIAWRAGFAWIPWYALDEQGDGIDEWRASLGAGLPVQGDRGSIDLMLAWGRRGSLERHGIEESYIRFGFGSVFSSVPRGY</sequence>
<feature type="chain" id="PRO_5037922885" evidence="1">
    <location>
        <begin position="37"/>
        <end position="422"/>
    </location>
</feature>
<gene>
    <name evidence="2" type="ORF">FJY75_10415</name>
</gene>
<reference evidence="2" key="1">
    <citation type="submission" date="2019-03" db="EMBL/GenBank/DDBJ databases">
        <title>Lake Tanganyika Metagenome-Assembled Genomes (MAGs).</title>
        <authorList>
            <person name="Tran P."/>
        </authorList>
    </citation>
    <scope>NUCLEOTIDE SEQUENCE</scope>
    <source>
        <strain evidence="2">M_DeepCast_400m_m2_100</strain>
    </source>
</reference>
<protein>
    <submittedName>
        <fullName evidence="2">Uncharacterized protein</fullName>
    </submittedName>
</protein>
<accession>A0A937XCW0</accession>
<name>A0A937XCW0_UNCEI</name>
<feature type="signal peptide" evidence="1">
    <location>
        <begin position="1"/>
        <end position="36"/>
    </location>
</feature>
<dbReference type="Proteomes" id="UP000748308">
    <property type="component" value="Unassembled WGS sequence"/>
</dbReference>
<keyword evidence="1" id="KW-0732">Signal</keyword>
<dbReference type="EMBL" id="VGIY01000302">
    <property type="protein sequence ID" value="MBM3318249.1"/>
    <property type="molecule type" value="Genomic_DNA"/>
</dbReference>
<evidence type="ECO:0000313" key="3">
    <source>
        <dbReference type="Proteomes" id="UP000748308"/>
    </source>
</evidence>